<dbReference type="Proteomes" id="UP000637643">
    <property type="component" value="Unassembled WGS sequence"/>
</dbReference>
<reference evidence="2" key="1">
    <citation type="journal article" date="2014" name="Int. J. Syst. Evol. Microbiol.">
        <title>Complete genome sequence of Corynebacterium casei LMG S-19264T (=DSM 44701T), isolated from a smear-ripened cheese.</title>
        <authorList>
            <consortium name="US DOE Joint Genome Institute (JGI-PGF)"/>
            <person name="Walter F."/>
            <person name="Albersmeier A."/>
            <person name="Kalinowski J."/>
            <person name="Ruckert C."/>
        </authorList>
    </citation>
    <scope>NUCLEOTIDE SEQUENCE</scope>
    <source>
        <strain evidence="2">CGMCC 1.16134</strain>
    </source>
</reference>
<evidence type="ECO:0008006" key="4">
    <source>
        <dbReference type="Google" id="ProtNLM"/>
    </source>
</evidence>
<reference evidence="2" key="2">
    <citation type="submission" date="2020-09" db="EMBL/GenBank/DDBJ databases">
        <authorList>
            <person name="Sun Q."/>
            <person name="Zhou Y."/>
        </authorList>
    </citation>
    <scope>NUCLEOTIDE SEQUENCE</scope>
    <source>
        <strain evidence="2">CGMCC 1.16134</strain>
    </source>
</reference>
<sequence>MLKFKGKSLFLSLILLLIFAVPASVYADEGVYIAPDYVDVSGGEVLASYVLPVILNEETNEVTIQSPKDENVASRAPLKDGIHVADVNVTVIKQGNYIYGDFKITTISIYGGILSYAFDAAWSNGFNDPVTGFGGGLKTVLDQSQTTFNTAGAHTLNVWGWTLLTTGYNATMDEPLILPFTTD</sequence>
<keyword evidence="1" id="KW-0732">Signal</keyword>
<dbReference type="RefSeq" id="WP_189026113.1">
    <property type="nucleotide sequence ID" value="NZ_BMKR01000011.1"/>
</dbReference>
<organism evidence="2 3">
    <name type="scientific">Paenibacillus albidus</name>
    <dbReference type="NCBI Taxonomy" id="2041023"/>
    <lineage>
        <taxon>Bacteria</taxon>
        <taxon>Bacillati</taxon>
        <taxon>Bacillota</taxon>
        <taxon>Bacilli</taxon>
        <taxon>Bacillales</taxon>
        <taxon>Paenibacillaceae</taxon>
        <taxon>Paenibacillus</taxon>
    </lineage>
</organism>
<keyword evidence="3" id="KW-1185">Reference proteome</keyword>
<dbReference type="EMBL" id="BMKR01000011">
    <property type="protein sequence ID" value="GGF82882.1"/>
    <property type="molecule type" value="Genomic_DNA"/>
</dbReference>
<comment type="caution">
    <text evidence="2">The sequence shown here is derived from an EMBL/GenBank/DDBJ whole genome shotgun (WGS) entry which is preliminary data.</text>
</comment>
<gene>
    <name evidence="2" type="ORF">GCM10010912_29970</name>
</gene>
<evidence type="ECO:0000313" key="2">
    <source>
        <dbReference type="EMBL" id="GGF82882.1"/>
    </source>
</evidence>
<name>A0A917CEP5_9BACL</name>
<evidence type="ECO:0000256" key="1">
    <source>
        <dbReference type="SAM" id="SignalP"/>
    </source>
</evidence>
<dbReference type="AlphaFoldDB" id="A0A917CEP5"/>
<feature type="signal peptide" evidence="1">
    <location>
        <begin position="1"/>
        <end position="27"/>
    </location>
</feature>
<proteinExistence type="predicted"/>
<evidence type="ECO:0000313" key="3">
    <source>
        <dbReference type="Proteomes" id="UP000637643"/>
    </source>
</evidence>
<protein>
    <recommendedName>
        <fullName evidence="4">DUF4879 domain-containing protein</fullName>
    </recommendedName>
</protein>
<feature type="chain" id="PRO_5036811948" description="DUF4879 domain-containing protein" evidence="1">
    <location>
        <begin position="28"/>
        <end position="183"/>
    </location>
</feature>
<accession>A0A917CEP5</accession>